<keyword evidence="2 3" id="KW-0786">Thiamine pyrophosphate</keyword>
<comment type="caution">
    <text evidence="8">The sequence shown here is derived from an EMBL/GenBank/DDBJ whole genome shotgun (WGS) entry which is preliminary data.</text>
</comment>
<dbReference type="Pfam" id="PF00205">
    <property type="entry name" value="TPP_enzyme_M"/>
    <property type="match status" value="1"/>
</dbReference>
<feature type="domain" description="Thiamine pyrophosphate enzyme N-terminal TPP-binding" evidence="7">
    <location>
        <begin position="12"/>
        <end position="127"/>
    </location>
</feature>
<feature type="domain" description="Thiamine pyrophosphate enzyme central" evidence="5">
    <location>
        <begin position="206"/>
        <end position="336"/>
    </location>
</feature>
<keyword evidence="9" id="KW-1185">Reference proteome</keyword>
<accession>A0ABN0UBL0</accession>
<evidence type="ECO:0000313" key="8">
    <source>
        <dbReference type="EMBL" id="GAA0245180.1"/>
    </source>
</evidence>
<dbReference type="PROSITE" id="PS00187">
    <property type="entry name" value="TPP_ENZYMES"/>
    <property type="match status" value="1"/>
</dbReference>
<dbReference type="InterPro" id="IPR047210">
    <property type="entry name" value="TPP_PYR_POXB-like"/>
</dbReference>
<dbReference type="InterPro" id="IPR011766">
    <property type="entry name" value="TPP_enzyme_TPP-bd"/>
</dbReference>
<evidence type="ECO:0000259" key="7">
    <source>
        <dbReference type="Pfam" id="PF02776"/>
    </source>
</evidence>
<dbReference type="InterPro" id="IPR000399">
    <property type="entry name" value="TPP-bd_CS"/>
</dbReference>
<dbReference type="Pfam" id="PF02776">
    <property type="entry name" value="TPP_enzyme_N"/>
    <property type="match status" value="1"/>
</dbReference>
<dbReference type="InterPro" id="IPR012000">
    <property type="entry name" value="Thiamin_PyroP_enz_cen_dom"/>
</dbReference>
<sequence length="617" mass="67243">MHIREDPAMSETVGDFILQRLTDWGIKRVFGFPGDGINGLMGAMGRAADRFDYVRVRHEEMAAFMAGGHAKFTGEVGVCFATSGPGAIHLLNGLYDAQMDHMPVVAIVGQATRSSLGADFQQEVDLQTLFKDVCGYVETVVSPVQVRHVIDRAIRIAAAERTVTCVILPNDLQELPAVESPPRKHGDVYSGVGYANAHPVPDHDDLQRAADVLNAGRKVAILAGAGALGAGDEVAAVAERLGAGVAKALLGKAVLPDDLPYVTGSIGLLGTKASWQMMNDCDTLLMIGTTFPYSEFLPEDGQARAVQIDIAPRNVSMRYATEVNLIGDSGEVLRRLLPLLEAKTDPDWRERIELNVRKSWRALEAKAMEPANPINPQRIFWELSPRLPDNAIICGDCGSHTNWYARDVRLRRGMMASLSGKLATMGSGVPYAIAAKFAYPDHPVLAIVGDGAMQMNGNAELITVKEYWKRWGNPCFVVMVLHNNDLNQVTWEQRALAGDPKFSAAQDVEEFPYARYGEMLGFKGIRVDKPEDIADAWEQAFSADRPVVLEFISDPDVPPLPPHISFQQARAYMTALTKNDPDELGIIKQSLRQVLAGILPRGSTDDSGRDDSDKAGS</sequence>
<feature type="region of interest" description="Disordered" evidence="4">
    <location>
        <begin position="598"/>
        <end position="617"/>
    </location>
</feature>
<dbReference type="SUPFAM" id="SSF52518">
    <property type="entry name" value="Thiamin diphosphate-binding fold (THDP-binding)"/>
    <property type="match status" value="2"/>
</dbReference>
<dbReference type="InterPro" id="IPR029035">
    <property type="entry name" value="DHS-like_NAD/FAD-binding_dom"/>
</dbReference>
<evidence type="ECO:0000256" key="1">
    <source>
        <dbReference type="ARBA" id="ARBA00007812"/>
    </source>
</evidence>
<organism evidence="8 9">
    <name type="scientific">Rhodanobacter caeni</name>
    <dbReference type="NCBI Taxonomy" id="657654"/>
    <lineage>
        <taxon>Bacteria</taxon>
        <taxon>Pseudomonadati</taxon>
        <taxon>Pseudomonadota</taxon>
        <taxon>Gammaproteobacteria</taxon>
        <taxon>Lysobacterales</taxon>
        <taxon>Rhodanobacteraceae</taxon>
        <taxon>Rhodanobacter</taxon>
    </lineage>
</organism>
<evidence type="ECO:0000259" key="5">
    <source>
        <dbReference type="Pfam" id="PF00205"/>
    </source>
</evidence>
<dbReference type="Gene3D" id="3.40.50.1220">
    <property type="entry name" value="TPP-binding domain"/>
    <property type="match status" value="1"/>
</dbReference>
<reference evidence="8 9" key="1">
    <citation type="journal article" date="2019" name="Int. J. Syst. Evol. Microbiol.">
        <title>The Global Catalogue of Microorganisms (GCM) 10K type strain sequencing project: providing services to taxonomists for standard genome sequencing and annotation.</title>
        <authorList>
            <consortium name="The Broad Institute Genomics Platform"/>
            <consortium name="The Broad Institute Genome Sequencing Center for Infectious Disease"/>
            <person name="Wu L."/>
            <person name="Ma J."/>
        </authorList>
    </citation>
    <scope>NUCLEOTIDE SEQUENCE [LARGE SCALE GENOMIC DNA]</scope>
    <source>
        <strain evidence="8 9">JCM 16242</strain>
    </source>
</reference>
<evidence type="ECO:0000256" key="4">
    <source>
        <dbReference type="SAM" id="MobiDB-lite"/>
    </source>
</evidence>
<proteinExistence type="inferred from homology"/>
<dbReference type="InterPro" id="IPR047212">
    <property type="entry name" value="TPP_POXB-like"/>
</dbReference>
<evidence type="ECO:0000313" key="9">
    <source>
        <dbReference type="Proteomes" id="UP001500657"/>
    </source>
</evidence>
<feature type="domain" description="Thiamine pyrophosphate enzyme TPP-binding" evidence="6">
    <location>
        <begin position="396"/>
        <end position="551"/>
    </location>
</feature>
<evidence type="ECO:0000256" key="2">
    <source>
        <dbReference type="ARBA" id="ARBA00023052"/>
    </source>
</evidence>
<evidence type="ECO:0000259" key="6">
    <source>
        <dbReference type="Pfam" id="PF02775"/>
    </source>
</evidence>
<dbReference type="CDD" id="cd07039">
    <property type="entry name" value="TPP_PYR_POX"/>
    <property type="match status" value="1"/>
</dbReference>
<dbReference type="InterPro" id="IPR047211">
    <property type="entry name" value="POXB-like"/>
</dbReference>
<dbReference type="Pfam" id="PF02775">
    <property type="entry name" value="TPP_enzyme_C"/>
    <property type="match status" value="1"/>
</dbReference>
<dbReference type="PANTHER" id="PTHR42981">
    <property type="entry name" value="PYRUVATE DEHYDROGENASE [UBIQUINONE]"/>
    <property type="match status" value="1"/>
</dbReference>
<comment type="similarity">
    <text evidence="1 3">Belongs to the TPP enzyme family.</text>
</comment>
<dbReference type="PANTHER" id="PTHR42981:SF2">
    <property type="entry name" value="PYRUVATE DEHYDROGENASE [UBIQUINONE]"/>
    <property type="match status" value="1"/>
</dbReference>
<name>A0ABN0UBL0_9GAMM</name>
<gene>
    <name evidence="8" type="ORF">GCM10009126_08560</name>
</gene>
<dbReference type="CDD" id="cd02014">
    <property type="entry name" value="TPP_POX"/>
    <property type="match status" value="1"/>
</dbReference>
<dbReference type="SUPFAM" id="SSF52467">
    <property type="entry name" value="DHS-like NAD/FAD-binding domain"/>
    <property type="match status" value="1"/>
</dbReference>
<dbReference type="NCBIfam" id="NF006129">
    <property type="entry name" value="PRK08273.1"/>
    <property type="match status" value="1"/>
</dbReference>
<protein>
    <submittedName>
        <fullName evidence="8">Thiamine pyrophosphate-requiring protein</fullName>
    </submittedName>
</protein>
<dbReference type="EMBL" id="BAAAFO010000001">
    <property type="protein sequence ID" value="GAA0245180.1"/>
    <property type="molecule type" value="Genomic_DNA"/>
</dbReference>
<feature type="compositionally biased region" description="Basic and acidic residues" evidence="4">
    <location>
        <begin position="603"/>
        <end position="617"/>
    </location>
</feature>
<dbReference type="InterPro" id="IPR029061">
    <property type="entry name" value="THDP-binding"/>
</dbReference>
<dbReference type="Proteomes" id="UP001500657">
    <property type="component" value="Unassembled WGS sequence"/>
</dbReference>
<evidence type="ECO:0000256" key="3">
    <source>
        <dbReference type="RuleBase" id="RU362132"/>
    </source>
</evidence>
<dbReference type="InterPro" id="IPR012001">
    <property type="entry name" value="Thiamin_PyroP_enz_TPP-bd_dom"/>
</dbReference>
<dbReference type="Gene3D" id="3.40.50.970">
    <property type="match status" value="2"/>
</dbReference>